<protein>
    <submittedName>
        <fullName evidence="2">Uncharacterized protein</fullName>
    </submittedName>
</protein>
<sequence length="155" mass="16222">MAKILSPTHTPHSQVPLASWDLPLHFRGPSFLTPSVPGAMSCPAPCSERLRAGPRTQHGARTQCQLSELAQEAGNQSGPEKKAARAIASSSGDPVPPCRPSSLYMEPWPLTGLPAAPPPPAAAKHAFQTERCAGCCCSLAQSPPPPGKDGRCAWV</sequence>
<evidence type="ECO:0000313" key="2">
    <source>
        <dbReference type="EMBL" id="KAF6382659.1"/>
    </source>
</evidence>
<organism evidence="2 3">
    <name type="scientific">Pipistrellus kuhlii</name>
    <name type="common">Kuhl's pipistrelle</name>
    <dbReference type="NCBI Taxonomy" id="59472"/>
    <lineage>
        <taxon>Eukaryota</taxon>
        <taxon>Metazoa</taxon>
        <taxon>Chordata</taxon>
        <taxon>Craniata</taxon>
        <taxon>Vertebrata</taxon>
        <taxon>Euteleostomi</taxon>
        <taxon>Mammalia</taxon>
        <taxon>Eutheria</taxon>
        <taxon>Laurasiatheria</taxon>
        <taxon>Chiroptera</taxon>
        <taxon>Yangochiroptera</taxon>
        <taxon>Vespertilionidae</taxon>
        <taxon>Pipistrellus</taxon>
    </lineage>
</organism>
<name>A0A7J8A8T4_PIPKU</name>
<keyword evidence="3" id="KW-1185">Reference proteome</keyword>
<evidence type="ECO:0000313" key="3">
    <source>
        <dbReference type="Proteomes" id="UP000558488"/>
    </source>
</evidence>
<evidence type="ECO:0000256" key="1">
    <source>
        <dbReference type="SAM" id="MobiDB-lite"/>
    </source>
</evidence>
<proteinExistence type="predicted"/>
<feature type="region of interest" description="Disordered" evidence="1">
    <location>
        <begin position="70"/>
        <end position="100"/>
    </location>
</feature>
<accession>A0A7J8A8T4</accession>
<dbReference type="Proteomes" id="UP000558488">
    <property type="component" value="Unassembled WGS sequence"/>
</dbReference>
<comment type="caution">
    <text evidence="2">The sequence shown here is derived from an EMBL/GenBank/DDBJ whole genome shotgun (WGS) entry which is preliminary data.</text>
</comment>
<reference evidence="2 3" key="1">
    <citation type="journal article" date="2020" name="Nature">
        <title>Six reference-quality genomes reveal evolution of bat adaptations.</title>
        <authorList>
            <person name="Jebb D."/>
            <person name="Huang Z."/>
            <person name="Pippel M."/>
            <person name="Hughes G.M."/>
            <person name="Lavrichenko K."/>
            <person name="Devanna P."/>
            <person name="Winkler S."/>
            <person name="Jermiin L.S."/>
            <person name="Skirmuntt E.C."/>
            <person name="Katzourakis A."/>
            <person name="Burkitt-Gray L."/>
            <person name="Ray D.A."/>
            <person name="Sullivan K.A.M."/>
            <person name="Roscito J.G."/>
            <person name="Kirilenko B.M."/>
            <person name="Davalos L.M."/>
            <person name="Corthals A.P."/>
            <person name="Power M.L."/>
            <person name="Jones G."/>
            <person name="Ransome R.D."/>
            <person name="Dechmann D.K.N."/>
            <person name="Locatelli A.G."/>
            <person name="Puechmaille S.J."/>
            <person name="Fedrigo O."/>
            <person name="Jarvis E.D."/>
            <person name="Hiller M."/>
            <person name="Vernes S.C."/>
            <person name="Myers E.W."/>
            <person name="Teeling E.C."/>
        </authorList>
    </citation>
    <scope>NUCLEOTIDE SEQUENCE [LARGE SCALE GENOMIC DNA]</scope>
    <source>
        <strain evidence="2">MPipKuh1</strain>
        <tissue evidence="2">Flight muscle</tissue>
    </source>
</reference>
<dbReference type="AlphaFoldDB" id="A0A7J8A8T4"/>
<gene>
    <name evidence="2" type="ORF">mPipKuh1_009005</name>
</gene>
<dbReference type="EMBL" id="JACAGB010000002">
    <property type="protein sequence ID" value="KAF6382659.1"/>
    <property type="molecule type" value="Genomic_DNA"/>
</dbReference>